<dbReference type="InParanoid" id="M7XZW5"/>
<sequence>MKITPEVSLSLKILAGNHESPKKTAKWQEIVNKTKKAHN</sequence>
<comment type="caution">
    <text evidence="2">The sequence shown here is derived from an EMBL/GenBank/DDBJ whole genome shotgun (WGS) entry which is preliminary data.</text>
</comment>
<dbReference type="STRING" id="1239962.C943_03868"/>
<reference evidence="2" key="1">
    <citation type="submission" date="2013-01" db="EMBL/GenBank/DDBJ databases">
        <title>Genome assembly of Mariniradius saccharolyticus AK6.</title>
        <authorList>
            <person name="Vaidya B."/>
            <person name="Khatri I."/>
            <person name="Tanuku N.R.S."/>
            <person name="Subramanian S."/>
            <person name="Pinnaka A."/>
        </authorList>
    </citation>
    <scope>NUCLEOTIDE SEQUENCE [LARGE SCALE GENOMIC DNA]</scope>
    <source>
        <strain evidence="2">AK6</strain>
    </source>
</reference>
<evidence type="ECO:0000256" key="1">
    <source>
        <dbReference type="SAM" id="MobiDB-lite"/>
    </source>
</evidence>
<evidence type="ECO:0000313" key="2">
    <source>
        <dbReference type="EMBL" id="EMS34052.1"/>
    </source>
</evidence>
<dbReference type="EMBL" id="AMZY02000007">
    <property type="protein sequence ID" value="EMS34052.1"/>
    <property type="molecule type" value="Genomic_DNA"/>
</dbReference>
<dbReference type="Proteomes" id="UP000010953">
    <property type="component" value="Unassembled WGS sequence"/>
</dbReference>
<name>M7XZW5_9BACT</name>
<organism evidence="2 3">
    <name type="scientific">Mariniradius saccharolyticus AK6</name>
    <dbReference type="NCBI Taxonomy" id="1239962"/>
    <lineage>
        <taxon>Bacteria</taxon>
        <taxon>Pseudomonadati</taxon>
        <taxon>Bacteroidota</taxon>
        <taxon>Cytophagia</taxon>
        <taxon>Cytophagales</taxon>
        <taxon>Cyclobacteriaceae</taxon>
        <taxon>Mariniradius</taxon>
    </lineage>
</organism>
<dbReference type="AlphaFoldDB" id="M7XZW5"/>
<keyword evidence="3" id="KW-1185">Reference proteome</keyword>
<proteinExistence type="predicted"/>
<accession>M7XZW5</accession>
<gene>
    <name evidence="2" type="ORF">C943_03868</name>
</gene>
<feature type="region of interest" description="Disordered" evidence="1">
    <location>
        <begin position="20"/>
        <end position="39"/>
    </location>
</feature>
<evidence type="ECO:0000313" key="3">
    <source>
        <dbReference type="Proteomes" id="UP000010953"/>
    </source>
</evidence>
<protein>
    <submittedName>
        <fullName evidence="2">Uncharacterized protein</fullName>
    </submittedName>
</protein>